<dbReference type="Pfam" id="PF07660">
    <property type="entry name" value="STN"/>
    <property type="match status" value="1"/>
</dbReference>
<dbReference type="Pfam" id="PF00593">
    <property type="entry name" value="TonB_dep_Rec_b-barrel"/>
    <property type="match status" value="1"/>
</dbReference>
<evidence type="ECO:0000256" key="6">
    <source>
        <dbReference type="ARBA" id="ARBA00022692"/>
    </source>
</evidence>
<dbReference type="InterPro" id="IPR010105">
    <property type="entry name" value="TonB_sidphr_rcpt"/>
</dbReference>
<keyword evidence="5" id="KW-0410">Iron transport</keyword>
<dbReference type="PROSITE" id="PS52016">
    <property type="entry name" value="TONB_DEPENDENT_REC_3"/>
    <property type="match status" value="1"/>
</dbReference>
<evidence type="ECO:0000256" key="9">
    <source>
        <dbReference type="ARBA" id="ARBA00023136"/>
    </source>
</evidence>
<keyword evidence="9 12" id="KW-0472">Membrane</keyword>
<evidence type="ECO:0000259" key="15">
    <source>
        <dbReference type="SMART" id="SM00965"/>
    </source>
</evidence>
<keyword evidence="8 13" id="KW-0798">TonB box</keyword>
<evidence type="ECO:0000256" key="3">
    <source>
        <dbReference type="ARBA" id="ARBA00022448"/>
    </source>
</evidence>
<evidence type="ECO:0000313" key="17">
    <source>
        <dbReference type="Proteomes" id="UP000185678"/>
    </source>
</evidence>
<feature type="domain" description="Secretin/TonB short N-terminal" evidence="15">
    <location>
        <begin position="77"/>
        <end position="128"/>
    </location>
</feature>
<reference evidence="16 17" key="1">
    <citation type="submission" date="2017-01" db="EMBL/GenBank/DDBJ databases">
        <authorList>
            <person name="Mah S.A."/>
            <person name="Swanson W.J."/>
            <person name="Moy G.W."/>
            <person name="Vacquier V.D."/>
        </authorList>
    </citation>
    <scope>NUCLEOTIDE SEQUENCE [LARGE SCALE GENOMIC DNA]</scope>
    <source>
        <strain evidence="16 17">DSM 11589</strain>
    </source>
</reference>
<dbReference type="InterPro" id="IPR039426">
    <property type="entry name" value="TonB-dep_rcpt-like"/>
</dbReference>
<dbReference type="SUPFAM" id="SSF56935">
    <property type="entry name" value="Porins"/>
    <property type="match status" value="1"/>
</dbReference>
<evidence type="ECO:0000256" key="8">
    <source>
        <dbReference type="ARBA" id="ARBA00023077"/>
    </source>
</evidence>
<dbReference type="NCBIfam" id="TIGR01783">
    <property type="entry name" value="TonB-siderophor"/>
    <property type="match status" value="1"/>
</dbReference>
<dbReference type="InterPro" id="IPR037066">
    <property type="entry name" value="Plug_dom_sf"/>
</dbReference>
<keyword evidence="3 12" id="KW-0813">Transport</keyword>
<dbReference type="InterPro" id="IPR000531">
    <property type="entry name" value="Beta-barrel_TonB"/>
</dbReference>
<dbReference type="RefSeq" id="WP_245821397.1">
    <property type="nucleotide sequence ID" value="NZ_FTOA01000003.1"/>
</dbReference>
<evidence type="ECO:0000256" key="12">
    <source>
        <dbReference type="PROSITE-ProRule" id="PRU01360"/>
    </source>
</evidence>
<evidence type="ECO:0000256" key="4">
    <source>
        <dbReference type="ARBA" id="ARBA00022452"/>
    </source>
</evidence>
<dbReference type="InterPro" id="IPR036942">
    <property type="entry name" value="Beta-barrel_TonB_sf"/>
</dbReference>
<dbReference type="GO" id="GO:0038023">
    <property type="term" value="F:signaling receptor activity"/>
    <property type="evidence" value="ECO:0007669"/>
    <property type="project" value="InterPro"/>
</dbReference>
<evidence type="ECO:0000256" key="2">
    <source>
        <dbReference type="ARBA" id="ARBA00009810"/>
    </source>
</evidence>
<sequence length="824" mass="87250">MTLGGLTTSTARPARPVRASTLFARCSGWALITSLLLAAPAALAQTATSGTTTTRAFSIPAQPLAQAVMQFGQQAGMQISADAALLTGKRSSGVSGSLSPEQALLRLLDSTGVGYRLVNGSTAVLYALPADQSSQALQLAPVVVSAAGAQGMGTVGEPPVAYAGKQVARGGRLGSLGNSDMMDNAFSVTSFTEDLMTNQQAETISDVLANDPAVRTSYGYGNFSEQFVIRGFPLNADDISVDGLYGLSPRQIVGTELYERVEVLRGANAFLNGVSPSGSGIGGGVNLVPKRAGNTPLTRLTTTYGMDSRVGAHLDVGRRFGDQQEWGARANLVMRDGNTAIDDERRSTQIIALGLDRQGEDTRVSLDLNRQNIRIDQGRPVVYLNGSQVPKAPDASSNYAQGWTFSEMTDTTAQMRIEHDLTDALMAYAAFGGRMMREDGSYSSPTVNSNGVGTMRRMDVPREDTTLTGQAGLRAKATTGAVGHQIDLGASSLDTTNRNSYEMSGTVVANLYAPIDVATPRTTLVGGDQTNLPKVSQSHMRSLFASDTLAFLDDRVLLTAGLRQQMIHVEGYSRTTGERTSNYSDDAMTPVVGLVVKPTDRLSLYANRIEGLAPGPTAPSTAANSGEMFEPYKSVQYEVGAKLDYGSIGGSVAVFQTTQPTGVTDPTTRVYSVDGEQRNRGIELMAFGEPLEGVRLLGGVTLLQTRLSGTAGGINDGNDAVGVPNYQANLGAEWDPEFLPNVTLFARVLHTGSQYVDAANTLKVPDWSRLDVGGRYTTEINSLPVAFRANIENLTDESYWASANGGYLTLGNPLTAKLSVAVDF</sequence>
<dbReference type="SMART" id="SM00965">
    <property type="entry name" value="STN"/>
    <property type="match status" value="1"/>
</dbReference>
<keyword evidence="6 12" id="KW-0812">Transmembrane</keyword>
<dbReference type="Gene3D" id="2.170.130.10">
    <property type="entry name" value="TonB-dependent receptor, plug domain"/>
    <property type="match status" value="1"/>
</dbReference>
<comment type="similarity">
    <text evidence="2 12 13">Belongs to the TonB-dependent receptor family.</text>
</comment>
<name>A0A1N7LY27_9PROT</name>
<dbReference type="CDD" id="cd01347">
    <property type="entry name" value="ligand_gated_channel"/>
    <property type="match status" value="1"/>
</dbReference>
<evidence type="ECO:0000256" key="11">
    <source>
        <dbReference type="ARBA" id="ARBA00023237"/>
    </source>
</evidence>
<evidence type="ECO:0000256" key="5">
    <source>
        <dbReference type="ARBA" id="ARBA00022496"/>
    </source>
</evidence>
<dbReference type="InterPro" id="IPR011662">
    <property type="entry name" value="Secretin/TonB_short_N"/>
</dbReference>
<dbReference type="PANTHER" id="PTHR32552:SF82">
    <property type="entry name" value="FCUA PROTEIN"/>
    <property type="match status" value="1"/>
</dbReference>
<dbReference type="Gene3D" id="3.55.50.30">
    <property type="match status" value="1"/>
</dbReference>
<evidence type="ECO:0000256" key="14">
    <source>
        <dbReference type="SAM" id="SignalP"/>
    </source>
</evidence>
<evidence type="ECO:0000256" key="13">
    <source>
        <dbReference type="RuleBase" id="RU003357"/>
    </source>
</evidence>
<organism evidence="16 17">
    <name type="scientific">Insolitispirillum peregrinum</name>
    <dbReference type="NCBI Taxonomy" id="80876"/>
    <lineage>
        <taxon>Bacteria</taxon>
        <taxon>Pseudomonadati</taxon>
        <taxon>Pseudomonadota</taxon>
        <taxon>Alphaproteobacteria</taxon>
        <taxon>Rhodospirillales</taxon>
        <taxon>Novispirillaceae</taxon>
        <taxon>Insolitispirillum</taxon>
    </lineage>
</organism>
<proteinExistence type="inferred from homology"/>
<dbReference type="AlphaFoldDB" id="A0A1N7LY27"/>
<gene>
    <name evidence="16" type="ORF">SAMN05421779_103625</name>
</gene>
<dbReference type="EMBL" id="FTOA01000003">
    <property type="protein sequence ID" value="SIS78726.1"/>
    <property type="molecule type" value="Genomic_DNA"/>
</dbReference>
<dbReference type="GO" id="GO:0009279">
    <property type="term" value="C:cell outer membrane"/>
    <property type="evidence" value="ECO:0007669"/>
    <property type="project" value="UniProtKB-SubCell"/>
</dbReference>
<keyword evidence="14" id="KW-0732">Signal</keyword>
<dbReference type="Pfam" id="PF07715">
    <property type="entry name" value="Plug"/>
    <property type="match status" value="1"/>
</dbReference>
<dbReference type="GO" id="GO:0015344">
    <property type="term" value="F:siderophore uptake transmembrane transporter activity"/>
    <property type="evidence" value="ECO:0007669"/>
    <property type="project" value="TreeGrafter"/>
</dbReference>
<dbReference type="Proteomes" id="UP000185678">
    <property type="component" value="Unassembled WGS sequence"/>
</dbReference>
<dbReference type="InterPro" id="IPR012910">
    <property type="entry name" value="Plug_dom"/>
</dbReference>
<protein>
    <submittedName>
        <fullName evidence="16">Iron complex outermembrane recepter protein</fullName>
    </submittedName>
</protein>
<evidence type="ECO:0000256" key="7">
    <source>
        <dbReference type="ARBA" id="ARBA00023004"/>
    </source>
</evidence>
<dbReference type="Gene3D" id="2.40.170.20">
    <property type="entry name" value="TonB-dependent receptor, beta-barrel domain"/>
    <property type="match status" value="1"/>
</dbReference>
<keyword evidence="17" id="KW-1185">Reference proteome</keyword>
<keyword evidence="7" id="KW-0408">Iron</keyword>
<keyword evidence="10" id="KW-0675">Receptor</keyword>
<evidence type="ECO:0000256" key="1">
    <source>
        <dbReference type="ARBA" id="ARBA00004571"/>
    </source>
</evidence>
<evidence type="ECO:0000256" key="10">
    <source>
        <dbReference type="ARBA" id="ARBA00023170"/>
    </source>
</evidence>
<dbReference type="STRING" id="80876.SAMN05421779_103625"/>
<keyword evidence="11 12" id="KW-0998">Cell outer membrane</keyword>
<keyword evidence="4 12" id="KW-1134">Transmembrane beta strand</keyword>
<feature type="signal peptide" evidence="14">
    <location>
        <begin position="1"/>
        <end position="44"/>
    </location>
</feature>
<dbReference type="GO" id="GO:0015891">
    <property type="term" value="P:siderophore transport"/>
    <property type="evidence" value="ECO:0007669"/>
    <property type="project" value="InterPro"/>
</dbReference>
<keyword evidence="5" id="KW-0406">Ion transport</keyword>
<feature type="chain" id="PRO_5012862591" evidence="14">
    <location>
        <begin position="45"/>
        <end position="824"/>
    </location>
</feature>
<accession>A0A1N7LY27</accession>
<comment type="subcellular location">
    <subcellularLocation>
        <location evidence="1 12">Cell outer membrane</location>
        <topology evidence="1 12">Multi-pass membrane protein</topology>
    </subcellularLocation>
</comment>
<dbReference type="PANTHER" id="PTHR32552">
    <property type="entry name" value="FERRICHROME IRON RECEPTOR-RELATED"/>
    <property type="match status" value="1"/>
</dbReference>
<evidence type="ECO:0000313" key="16">
    <source>
        <dbReference type="EMBL" id="SIS78726.1"/>
    </source>
</evidence>